<accession>A0A3B0XBQ8</accession>
<dbReference type="EMBL" id="UOFI01000069">
    <property type="protein sequence ID" value="VAW65708.1"/>
    <property type="molecule type" value="Genomic_DNA"/>
</dbReference>
<dbReference type="SUPFAM" id="SSF49384">
    <property type="entry name" value="Carbohydrate-binding domain"/>
    <property type="match status" value="1"/>
</dbReference>
<organism evidence="2">
    <name type="scientific">hydrothermal vent metagenome</name>
    <dbReference type="NCBI Taxonomy" id="652676"/>
    <lineage>
        <taxon>unclassified sequences</taxon>
        <taxon>metagenomes</taxon>
        <taxon>ecological metagenomes</taxon>
    </lineage>
</organism>
<protein>
    <recommendedName>
        <fullName evidence="3">PEP-CTERM protein-sorting domain-containing protein</fullName>
    </recommendedName>
</protein>
<proteinExistence type="predicted"/>
<dbReference type="GO" id="GO:0030246">
    <property type="term" value="F:carbohydrate binding"/>
    <property type="evidence" value="ECO:0007669"/>
    <property type="project" value="InterPro"/>
</dbReference>
<keyword evidence="1" id="KW-0812">Transmembrane</keyword>
<dbReference type="AlphaFoldDB" id="A0A3B0XBQ8"/>
<keyword evidence="1" id="KW-1133">Transmembrane helix</keyword>
<name>A0A3B0XBQ8_9ZZZZ</name>
<evidence type="ECO:0000313" key="2">
    <source>
        <dbReference type="EMBL" id="VAW65708.1"/>
    </source>
</evidence>
<sequence>MKLSKILIYAISLISLNTEAATISWSDLNPSNNLNDIFTLDVQANGFTSNVDGGGVNFSFDASILSVISVSIDESIWDFGSTGISTGKIDNINGTVNNIMVNAISNVTGNFTVASVRFQVVGEGSSLISLTEFNLNPWASGGNTITPNFVNATFTSPVPVPTAIWLFGSGLLGLIGVARTKTRN</sequence>
<gene>
    <name evidence="2" type="ORF">MNBD_GAMMA09-3268</name>
</gene>
<dbReference type="CDD" id="cd08547">
    <property type="entry name" value="Type_II_cohesin"/>
    <property type="match status" value="1"/>
</dbReference>
<dbReference type="InterPro" id="IPR008965">
    <property type="entry name" value="CBM2/CBM3_carb-bd_dom_sf"/>
</dbReference>
<keyword evidence="1" id="KW-0472">Membrane</keyword>
<evidence type="ECO:0008006" key="3">
    <source>
        <dbReference type="Google" id="ProtNLM"/>
    </source>
</evidence>
<dbReference type="Gene3D" id="2.60.40.680">
    <property type="match status" value="1"/>
</dbReference>
<reference evidence="2" key="1">
    <citation type="submission" date="2018-06" db="EMBL/GenBank/DDBJ databases">
        <authorList>
            <person name="Zhirakovskaya E."/>
        </authorList>
    </citation>
    <scope>NUCLEOTIDE SEQUENCE</scope>
</reference>
<evidence type="ECO:0000256" key="1">
    <source>
        <dbReference type="SAM" id="Phobius"/>
    </source>
</evidence>
<feature type="transmembrane region" description="Helical" evidence="1">
    <location>
        <begin position="158"/>
        <end position="178"/>
    </location>
</feature>